<reference evidence="1" key="1">
    <citation type="submission" date="2014-09" db="EMBL/GenBank/DDBJ databases">
        <authorList>
            <person name="Probst J Alexander"/>
        </authorList>
    </citation>
    <scope>NUCLEOTIDE SEQUENCE</scope>
</reference>
<sequence length="40" mass="4775">MDGFIWKVVSSEEKKAGLNKVEFFKKKILSRWKKQAIRGY</sequence>
<accession>A0A098EBT2</accession>
<evidence type="ECO:0000313" key="1">
    <source>
        <dbReference type="EMBL" id="CEG12485.1"/>
    </source>
</evidence>
<organism evidence="1">
    <name type="scientific">groundwater metagenome</name>
    <dbReference type="NCBI Taxonomy" id="717931"/>
    <lineage>
        <taxon>unclassified sequences</taxon>
        <taxon>metagenomes</taxon>
        <taxon>ecological metagenomes</taxon>
    </lineage>
</organism>
<gene>
    <name evidence="1" type="ORF">MSIBF_A2370001</name>
</gene>
<name>A0A098EBT2_9ZZZZ</name>
<dbReference type="EMBL" id="CCXY01000154">
    <property type="protein sequence ID" value="CEG12485.1"/>
    <property type="molecule type" value="Genomic_DNA"/>
</dbReference>
<protein>
    <submittedName>
        <fullName evidence="1">Uncharacterized protein</fullName>
    </submittedName>
</protein>
<dbReference type="AlphaFoldDB" id="A0A098EBT2"/>
<proteinExistence type="predicted"/>